<dbReference type="Proteomes" id="UP001157006">
    <property type="component" value="Chromosome 5"/>
</dbReference>
<keyword evidence="2" id="KW-1185">Reference proteome</keyword>
<evidence type="ECO:0008006" key="3">
    <source>
        <dbReference type="Google" id="ProtNLM"/>
    </source>
</evidence>
<organism evidence="1 2">
    <name type="scientific">Vicia faba</name>
    <name type="common">Broad bean</name>
    <name type="synonym">Faba vulgaris</name>
    <dbReference type="NCBI Taxonomy" id="3906"/>
    <lineage>
        <taxon>Eukaryota</taxon>
        <taxon>Viridiplantae</taxon>
        <taxon>Streptophyta</taxon>
        <taxon>Embryophyta</taxon>
        <taxon>Tracheophyta</taxon>
        <taxon>Spermatophyta</taxon>
        <taxon>Magnoliopsida</taxon>
        <taxon>eudicotyledons</taxon>
        <taxon>Gunneridae</taxon>
        <taxon>Pentapetalae</taxon>
        <taxon>rosids</taxon>
        <taxon>fabids</taxon>
        <taxon>Fabales</taxon>
        <taxon>Fabaceae</taxon>
        <taxon>Papilionoideae</taxon>
        <taxon>50 kb inversion clade</taxon>
        <taxon>NPAAA clade</taxon>
        <taxon>Hologalegina</taxon>
        <taxon>IRL clade</taxon>
        <taxon>Fabeae</taxon>
        <taxon>Vicia</taxon>
    </lineage>
</organism>
<reference evidence="1 2" key="1">
    <citation type="submission" date="2023-01" db="EMBL/GenBank/DDBJ databases">
        <authorList>
            <person name="Kreplak J."/>
        </authorList>
    </citation>
    <scope>NUCLEOTIDE SEQUENCE [LARGE SCALE GENOMIC DNA]</scope>
</reference>
<evidence type="ECO:0000313" key="2">
    <source>
        <dbReference type="Proteomes" id="UP001157006"/>
    </source>
</evidence>
<dbReference type="PANTHER" id="PTHR33103:SF27">
    <property type="entry name" value="OS04G0594700 PROTEIN"/>
    <property type="match status" value="1"/>
</dbReference>
<dbReference type="AlphaFoldDB" id="A0AAV1AUQ2"/>
<protein>
    <recommendedName>
        <fullName evidence="3">DUF674 family protein</fullName>
    </recommendedName>
</protein>
<name>A0AAV1AUQ2_VICFA</name>
<dbReference type="InterPro" id="IPR007750">
    <property type="entry name" value="DUF674"/>
</dbReference>
<dbReference type="Pfam" id="PF05056">
    <property type="entry name" value="DUF674"/>
    <property type="match status" value="1"/>
</dbReference>
<dbReference type="EMBL" id="OX451740">
    <property type="protein sequence ID" value="CAI8612819.1"/>
    <property type="molecule type" value="Genomic_DNA"/>
</dbReference>
<proteinExistence type="predicted"/>
<dbReference type="PANTHER" id="PTHR33103">
    <property type="entry name" value="OS01G0153900 PROTEIN"/>
    <property type="match status" value="1"/>
</dbReference>
<sequence>MAPNASGQQSDNDQIPLTVFVYKEKNKVVYAEAGKDFVDVLFSFLTFPLGTIARLAANDSNIEAVNFGSISSLYQSVSDLDQQYLWSNTCKEMLLNPRNSMEPYFQKMKLNIDETETLMYYFCEDKTCRRENWYCLCTFKDQICTCGKVMNVVLPQKTNSENGFVNHSSTFVISDNLFIMPNLLKTSLSLFQKLGINDIDAVDKQIVHISKKEVVDILKFSLISKTPLTDFIFKKVKLVSNLDPRNRLEFWIGESELEGESYDESNMVVKLLRRKSNEQILFVEAKEDFADFVFSFLTFPLGRVLHMLQGNSFLSCFDNLYKSITELCSPRCLASYEIKDKLTKPPISMEFKLWNQILPIHGDYKDSSEPFEYVDPKSPISGGFAKGPLTFMVTDDLVMTPMSSSNVVSYLERMNVPLNDLEERVVSIGVKEGLRILKAALTTTSALTNGLSHSIMEQFFHEKKSQSIHKGKRR</sequence>
<gene>
    <name evidence="1" type="ORF">VFH_V052560</name>
</gene>
<accession>A0AAV1AUQ2</accession>
<evidence type="ECO:0000313" key="1">
    <source>
        <dbReference type="EMBL" id="CAI8612819.1"/>
    </source>
</evidence>